<dbReference type="InterPro" id="IPR036116">
    <property type="entry name" value="FN3_sf"/>
</dbReference>
<dbReference type="Pfam" id="PF00905">
    <property type="entry name" value="Transpeptidase"/>
    <property type="match status" value="1"/>
</dbReference>
<evidence type="ECO:0000256" key="6">
    <source>
        <dbReference type="ARBA" id="ARBA00022679"/>
    </source>
</evidence>
<dbReference type="GO" id="GO:0008360">
    <property type="term" value="P:regulation of cell shape"/>
    <property type="evidence" value="ECO:0007669"/>
    <property type="project" value="UniProtKB-KW"/>
</dbReference>
<dbReference type="InterPro" id="IPR001264">
    <property type="entry name" value="Glyco_trans_51"/>
</dbReference>
<evidence type="ECO:0000256" key="12">
    <source>
        <dbReference type="ARBA" id="ARBA00034000"/>
    </source>
</evidence>
<dbReference type="FunFam" id="1.10.3810.10:FF:000001">
    <property type="entry name" value="Penicillin-binding protein 1A"/>
    <property type="match status" value="1"/>
</dbReference>
<dbReference type="EMBL" id="ACJM01000017">
    <property type="protein sequence ID" value="EEG76438.1"/>
    <property type="molecule type" value="Genomic_DNA"/>
</dbReference>
<dbReference type="InterPro" id="IPR013783">
    <property type="entry name" value="Ig-like_fold"/>
</dbReference>
<dbReference type="InterPro" id="IPR023346">
    <property type="entry name" value="Lysozyme-like_dom_sf"/>
</dbReference>
<keyword evidence="5 17" id="KW-0328">Glycosyltransferase</keyword>
<evidence type="ECO:0000256" key="15">
    <source>
        <dbReference type="SAM" id="Phobius"/>
    </source>
</evidence>
<dbReference type="GO" id="GO:0006508">
    <property type="term" value="P:proteolysis"/>
    <property type="evidence" value="ECO:0007669"/>
    <property type="project" value="UniProtKB-KW"/>
</dbReference>
<dbReference type="SUPFAM" id="SSF49265">
    <property type="entry name" value="Fibronectin type III"/>
    <property type="match status" value="1"/>
</dbReference>
<dbReference type="GO" id="GO:0008955">
    <property type="term" value="F:peptidoglycan glycosyltransferase activity"/>
    <property type="evidence" value="ECO:0007669"/>
    <property type="project" value="UniProtKB-EC"/>
</dbReference>
<feature type="compositionally biased region" description="Basic and acidic residues" evidence="14">
    <location>
        <begin position="741"/>
        <end position="762"/>
    </location>
</feature>
<dbReference type="Gene3D" id="1.10.3810.10">
    <property type="entry name" value="Biosynthetic peptidoglycan transglycosylase-like"/>
    <property type="match status" value="1"/>
</dbReference>
<dbReference type="PROSITE" id="PS50853">
    <property type="entry name" value="FN3"/>
    <property type="match status" value="1"/>
</dbReference>
<evidence type="ECO:0000256" key="11">
    <source>
        <dbReference type="ARBA" id="ARBA00023316"/>
    </source>
</evidence>
<dbReference type="GO" id="GO:0008658">
    <property type="term" value="F:penicillin binding"/>
    <property type="evidence" value="ECO:0007669"/>
    <property type="project" value="InterPro"/>
</dbReference>
<dbReference type="Proteomes" id="UP000006443">
    <property type="component" value="Unassembled WGS sequence"/>
</dbReference>
<keyword evidence="4" id="KW-0645">Protease</keyword>
<dbReference type="InterPro" id="IPR003961">
    <property type="entry name" value="FN3_dom"/>
</dbReference>
<keyword evidence="11" id="KW-0961">Cell wall biogenesis/degradation</keyword>
<evidence type="ECO:0000259" key="16">
    <source>
        <dbReference type="PROSITE" id="PS50853"/>
    </source>
</evidence>
<dbReference type="OrthoDB" id="9766909at2"/>
<keyword evidence="15" id="KW-1133">Transmembrane helix</keyword>
<dbReference type="NCBIfam" id="TIGR02074">
    <property type="entry name" value="PBP_1a_fam"/>
    <property type="match status" value="1"/>
</dbReference>
<evidence type="ECO:0000256" key="9">
    <source>
        <dbReference type="ARBA" id="ARBA00022984"/>
    </source>
</evidence>
<feature type="compositionally biased region" description="Acidic residues" evidence="14">
    <location>
        <begin position="858"/>
        <end position="877"/>
    </location>
</feature>
<sequence>MSNDQRKNGKNKIKKQRILRLLLILVAIFIVLAVATGFTTYTIVAAYMEDIPEFDPEQILPSQTSFIYDKDGNEVTPLLGAENRIAVSLDEISEDLINAFIAIEDERFYDHPGFDVRGITRAAYHNFFGGTGTIQGGSTITQQLVKNAFLTTDREMKRKVQELYIAYQMERSYTKEEILEFYLNRIFFDFNAYGVEAAAQTYFGKSASDVTLAEAAILAGIPNLPGRYSPYRNLEESQKRQSLVLNRMVDLEMITAAEAQEAREEELELVGPPKRSYSYQWFIDSVVPPPDRRGAKDNVLAILASLPQYDGLSRSELYDIIYRGGLRIYTTLDPEAQKFAEETINNPDLYTKRDIREEGKPVQNQAAMVIADPKTGYVSAIVGGREYDVSTNQINRAIEGRLQAGSTIKPIVAFAPAFNEGVISPGTVVDDAPKSWPGSTRDYQPNNFDRRYQGLMTVRTALLRSRNIPAVSVLHELGLSTGKDYAQRMGIESLSDEGLSVALGSVTTGTNPYEMAQAFAVLANEGVRTDLTTVTRIEDSRGNVLYEYTPTHEEILSPQAAWLTTDVLVDAVRHGTAAGFRIGRTVAAKTGTSDNKQNVWLAAYTPDYVAVFWQGRDRWDDRYEDGGLSSGADTNPFMIPIMRHIHEDLPDRGFERPDGLRRVSVSNKSGLLPSDYCPKDTIVSDWFLPKNVPTKVCDLHVELEICSETGLLASDYCPAEHRKTKVFFDRPEFESIQGRPKPADADDGKKPPKEVCDQHTYRPGDVSNLRGSGSDDGKVSLSWDEAKDASGYLIFRERGSNGELEQITSKPIKGTSYTDKKLSPGAYTYQVVAVSSEGVTSSPASVSVLVDEPKPEPEPDPEPDDDDNDDDNDDNDNDNNGNENRGRGNNNN</sequence>
<organism evidence="17 18">
    <name type="scientific">Dethiobacter alkaliphilus AHT 1</name>
    <dbReference type="NCBI Taxonomy" id="555088"/>
    <lineage>
        <taxon>Bacteria</taxon>
        <taxon>Bacillati</taxon>
        <taxon>Bacillota</taxon>
        <taxon>Dethiobacteria</taxon>
        <taxon>Dethiobacterales</taxon>
        <taxon>Dethiobacteraceae</taxon>
        <taxon>Dethiobacter</taxon>
    </lineage>
</organism>
<comment type="caution">
    <text evidence="17">The sequence shown here is derived from an EMBL/GenBank/DDBJ whole genome shotgun (WGS) entry which is preliminary data.</text>
</comment>
<dbReference type="Gene3D" id="2.60.40.10">
    <property type="entry name" value="Immunoglobulins"/>
    <property type="match status" value="1"/>
</dbReference>
<dbReference type="AlphaFoldDB" id="C0GJL6"/>
<comment type="similarity">
    <text evidence="2">In the N-terminal section; belongs to the glycosyltransferase 51 family.</text>
</comment>
<dbReference type="SMART" id="SM00060">
    <property type="entry name" value="FN3"/>
    <property type="match status" value="1"/>
</dbReference>
<evidence type="ECO:0000256" key="2">
    <source>
        <dbReference type="ARBA" id="ARBA00007739"/>
    </source>
</evidence>
<keyword evidence="15" id="KW-0812">Transmembrane</keyword>
<dbReference type="PANTHER" id="PTHR32282">
    <property type="entry name" value="BINDING PROTEIN TRANSPEPTIDASE, PUTATIVE-RELATED"/>
    <property type="match status" value="1"/>
</dbReference>
<feature type="region of interest" description="Disordered" evidence="14">
    <location>
        <begin position="836"/>
        <end position="892"/>
    </location>
</feature>
<feature type="region of interest" description="Disordered" evidence="14">
    <location>
        <begin position="733"/>
        <end position="779"/>
    </location>
</feature>
<evidence type="ECO:0000256" key="5">
    <source>
        <dbReference type="ARBA" id="ARBA00022676"/>
    </source>
</evidence>
<evidence type="ECO:0000256" key="10">
    <source>
        <dbReference type="ARBA" id="ARBA00023268"/>
    </source>
</evidence>
<evidence type="ECO:0000256" key="13">
    <source>
        <dbReference type="ARBA" id="ARBA00049902"/>
    </source>
</evidence>
<dbReference type="Pfam" id="PF00912">
    <property type="entry name" value="Transgly"/>
    <property type="match status" value="1"/>
</dbReference>
<dbReference type="eggNOG" id="COG0744">
    <property type="taxonomic scope" value="Bacteria"/>
</dbReference>
<reference evidence="17 18" key="1">
    <citation type="submission" date="2009-02" db="EMBL/GenBank/DDBJ databases">
        <title>Sequencing of the draft genome and assembly of Dethiobacter alkaliphilus AHT 1.</title>
        <authorList>
            <consortium name="US DOE Joint Genome Institute (JGI-PGF)"/>
            <person name="Lucas S."/>
            <person name="Copeland A."/>
            <person name="Lapidus A."/>
            <person name="Glavina del Rio T."/>
            <person name="Dalin E."/>
            <person name="Tice H."/>
            <person name="Bruce D."/>
            <person name="Goodwin L."/>
            <person name="Pitluck S."/>
            <person name="Larimer F."/>
            <person name="Land M.L."/>
            <person name="Hauser L."/>
            <person name="Muyzer G."/>
        </authorList>
    </citation>
    <scope>NUCLEOTIDE SEQUENCE [LARGE SCALE GENOMIC DNA]</scope>
    <source>
        <strain evidence="17 18">AHT 1</strain>
    </source>
</reference>
<keyword evidence="18" id="KW-1185">Reference proteome</keyword>
<feature type="compositionally biased region" description="Low complexity" evidence="14">
    <location>
        <begin position="878"/>
        <end position="892"/>
    </location>
</feature>
<dbReference type="Gene3D" id="3.40.710.10">
    <property type="entry name" value="DD-peptidase/beta-lactamase superfamily"/>
    <property type="match status" value="1"/>
</dbReference>
<keyword evidence="9" id="KW-0573">Peptidoglycan synthesis</keyword>
<dbReference type="InterPro" id="IPR050396">
    <property type="entry name" value="Glycosyltr_51/Transpeptidase"/>
</dbReference>
<dbReference type="GO" id="GO:0009002">
    <property type="term" value="F:serine-type D-Ala-D-Ala carboxypeptidase activity"/>
    <property type="evidence" value="ECO:0007669"/>
    <property type="project" value="UniProtKB-EC"/>
</dbReference>
<keyword evidence="7" id="KW-0378">Hydrolase</keyword>
<dbReference type="InterPro" id="IPR012338">
    <property type="entry name" value="Beta-lactam/transpept-like"/>
</dbReference>
<dbReference type="SUPFAM" id="SSF56601">
    <property type="entry name" value="beta-lactamase/transpeptidase-like"/>
    <property type="match status" value="1"/>
</dbReference>
<dbReference type="STRING" id="555088.DealDRAFT_2675"/>
<gene>
    <name evidence="17" type="ORF">DealDRAFT_2675</name>
</gene>
<comment type="catalytic activity">
    <reaction evidence="13">
        <text>[GlcNAc-(1-&gt;4)-Mur2Ac(oyl-L-Ala-gamma-D-Glu-L-Lys-D-Ala-D-Ala)](n)-di-trans,octa-cis-undecaprenyl diphosphate + beta-D-GlcNAc-(1-&gt;4)-Mur2Ac(oyl-L-Ala-gamma-D-Glu-L-Lys-D-Ala-D-Ala)-di-trans,octa-cis-undecaprenyl diphosphate = [GlcNAc-(1-&gt;4)-Mur2Ac(oyl-L-Ala-gamma-D-Glu-L-Lys-D-Ala-D-Ala)](n+1)-di-trans,octa-cis-undecaprenyl diphosphate + di-trans,octa-cis-undecaprenyl diphosphate + H(+)</text>
        <dbReference type="Rhea" id="RHEA:23708"/>
        <dbReference type="Rhea" id="RHEA-COMP:9602"/>
        <dbReference type="Rhea" id="RHEA-COMP:9603"/>
        <dbReference type="ChEBI" id="CHEBI:15378"/>
        <dbReference type="ChEBI" id="CHEBI:58405"/>
        <dbReference type="ChEBI" id="CHEBI:60033"/>
        <dbReference type="ChEBI" id="CHEBI:78435"/>
        <dbReference type="EC" id="2.4.99.28"/>
    </reaction>
</comment>
<evidence type="ECO:0000256" key="7">
    <source>
        <dbReference type="ARBA" id="ARBA00022801"/>
    </source>
</evidence>
<dbReference type="GO" id="GO:0071555">
    <property type="term" value="P:cell wall organization"/>
    <property type="evidence" value="ECO:0007669"/>
    <property type="project" value="UniProtKB-KW"/>
</dbReference>
<evidence type="ECO:0000256" key="14">
    <source>
        <dbReference type="SAM" id="MobiDB-lite"/>
    </source>
</evidence>
<protein>
    <submittedName>
        <fullName evidence="17">Penicillin-binding protein, 1A family</fullName>
        <ecNumber evidence="17">2.4.1.129</ecNumber>
    </submittedName>
</protein>
<dbReference type="InterPro" id="IPR001460">
    <property type="entry name" value="PCN-bd_Tpept"/>
</dbReference>
<feature type="transmembrane region" description="Helical" evidence="15">
    <location>
        <begin position="21"/>
        <end position="48"/>
    </location>
</feature>
<keyword evidence="8" id="KW-0133">Cell shape</keyword>
<proteinExistence type="inferred from homology"/>
<evidence type="ECO:0000256" key="8">
    <source>
        <dbReference type="ARBA" id="ARBA00022960"/>
    </source>
</evidence>
<dbReference type="EC" id="2.4.1.129" evidence="17"/>
<evidence type="ECO:0000256" key="1">
    <source>
        <dbReference type="ARBA" id="ARBA00007090"/>
    </source>
</evidence>
<dbReference type="UniPathway" id="UPA00219"/>
<accession>C0GJL6</accession>
<keyword evidence="6 17" id="KW-0808">Transferase</keyword>
<keyword evidence="15" id="KW-0472">Membrane</keyword>
<dbReference type="InterPro" id="IPR036950">
    <property type="entry name" value="PBP_transglycosylase"/>
</dbReference>
<dbReference type="GO" id="GO:0009252">
    <property type="term" value="P:peptidoglycan biosynthetic process"/>
    <property type="evidence" value="ECO:0007669"/>
    <property type="project" value="UniProtKB-UniPathway"/>
</dbReference>
<name>C0GJL6_DETAL</name>
<keyword evidence="3" id="KW-0121">Carboxypeptidase</keyword>
<keyword evidence="10" id="KW-0511">Multifunctional enzyme</keyword>
<comment type="catalytic activity">
    <reaction evidence="12">
        <text>Preferential cleavage: (Ac)2-L-Lys-D-Ala-|-D-Ala. Also transpeptidation of peptidyl-alanyl moieties that are N-acyl substituents of D-alanine.</text>
        <dbReference type="EC" id="3.4.16.4"/>
    </reaction>
</comment>
<dbReference type="CDD" id="cd00063">
    <property type="entry name" value="FN3"/>
    <property type="match status" value="1"/>
</dbReference>
<comment type="similarity">
    <text evidence="1">In the C-terminal section; belongs to the transpeptidase family.</text>
</comment>
<evidence type="ECO:0000313" key="17">
    <source>
        <dbReference type="EMBL" id="EEG76438.1"/>
    </source>
</evidence>
<evidence type="ECO:0000256" key="4">
    <source>
        <dbReference type="ARBA" id="ARBA00022670"/>
    </source>
</evidence>
<dbReference type="RefSeq" id="WP_008518321.1">
    <property type="nucleotide sequence ID" value="NZ_ACJM01000017.1"/>
</dbReference>
<evidence type="ECO:0000313" key="18">
    <source>
        <dbReference type="Proteomes" id="UP000006443"/>
    </source>
</evidence>
<feature type="domain" description="Fibronectin type-III" evidence="16">
    <location>
        <begin position="762"/>
        <end position="855"/>
    </location>
</feature>
<evidence type="ECO:0000256" key="3">
    <source>
        <dbReference type="ARBA" id="ARBA00022645"/>
    </source>
</evidence>
<dbReference type="SUPFAM" id="SSF53955">
    <property type="entry name" value="Lysozyme-like"/>
    <property type="match status" value="1"/>
</dbReference>
<dbReference type="PANTHER" id="PTHR32282:SF33">
    <property type="entry name" value="PEPTIDOGLYCAN GLYCOSYLTRANSFERASE"/>
    <property type="match status" value="1"/>
</dbReference>